<evidence type="ECO:0000313" key="3">
    <source>
        <dbReference type="Proteomes" id="UP001153076"/>
    </source>
</evidence>
<evidence type="ECO:0000313" key="2">
    <source>
        <dbReference type="EMBL" id="KAJ8443837.1"/>
    </source>
</evidence>
<proteinExistence type="predicted"/>
<feature type="region of interest" description="Disordered" evidence="1">
    <location>
        <begin position="1"/>
        <end position="24"/>
    </location>
</feature>
<accession>A0A9Q1KJI0</accession>
<sequence>MHEYQLPVPKKKTEPSGRKGKRAPTSLCKTYLLCKVYPNSRAQEEQQEQEQKQQEVEPITAEVPINTNSTVGSPPTLNRTHGLTTYALEDPQIHDNSQTRIIFQPSPISMYTDPRINILPGHCSADQEQGATGFDSYDALDMNNALHTSNLDELSAIFRNKGQWNSFLNDLRVDNTPLNDLPSSSNSFSTTAFDKLSAIFQDQVNRSRRS</sequence>
<organism evidence="2 3">
    <name type="scientific">Carnegiea gigantea</name>
    <dbReference type="NCBI Taxonomy" id="171969"/>
    <lineage>
        <taxon>Eukaryota</taxon>
        <taxon>Viridiplantae</taxon>
        <taxon>Streptophyta</taxon>
        <taxon>Embryophyta</taxon>
        <taxon>Tracheophyta</taxon>
        <taxon>Spermatophyta</taxon>
        <taxon>Magnoliopsida</taxon>
        <taxon>eudicotyledons</taxon>
        <taxon>Gunneridae</taxon>
        <taxon>Pentapetalae</taxon>
        <taxon>Caryophyllales</taxon>
        <taxon>Cactineae</taxon>
        <taxon>Cactaceae</taxon>
        <taxon>Cactoideae</taxon>
        <taxon>Echinocereeae</taxon>
        <taxon>Carnegiea</taxon>
    </lineage>
</organism>
<evidence type="ECO:0000256" key="1">
    <source>
        <dbReference type="SAM" id="MobiDB-lite"/>
    </source>
</evidence>
<reference evidence="2" key="1">
    <citation type="submission" date="2022-04" db="EMBL/GenBank/DDBJ databases">
        <title>Carnegiea gigantea Genome sequencing and assembly v2.</title>
        <authorList>
            <person name="Copetti D."/>
            <person name="Sanderson M.J."/>
            <person name="Burquez A."/>
            <person name="Wojciechowski M.F."/>
        </authorList>
    </citation>
    <scope>NUCLEOTIDE SEQUENCE</scope>
    <source>
        <strain evidence="2">SGP5-SGP5p</strain>
        <tissue evidence="2">Aerial part</tissue>
    </source>
</reference>
<dbReference type="EMBL" id="JAKOGI010000111">
    <property type="protein sequence ID" value="KAJ8443837.1"/>
    <property type="molecule type" value="Genomic_DNA"/>
</dbReference>
<name>A0A9Q1KJI0_9CARY</name>
<keyword evidence="3" id="KW-1185">Reference proteome</keyword>
<gene>
    <name evidence="2" type="ORF">Cgig2_010301</name>
</gene>
<dbReference type="Proteomes" id="UP001153076">
    <property type="component" value="Unassembled WGS sequence"/>
</dbReference>
<protein>
    <submittedName>
        <fullName evidence="2">Uncharacterized protein</fullName>
    </submittedName>
</protein>
<comment type="caution">
    <text evidence="2">The sequence shown here is derived from an EMBL/GenBank/DDBJ whole genome shotgun (WGS) entry which is preliminary data.</text>
</comment>
<dbReference type="AlphaFoldDB" id="A0A9Q1KJI0"/>